<dbReference type="InterPro" id="IPR029058">
    <property type="entry name" value="AB_hydrolase_fold"/>
</dbReference>
<gene>
    <name evidence="2" type="ORF">TorRG33x02_194850</name>
</gene>
<name>A0A2P5EGW1_TREOI</name>
<dbReference type="SUPFAM" id="SSF53474">
    <property type="entry name" value="alpha/beta-Hydrolases"/>
    <property type="match status" value="1"/>
</dbReference>
<dbReference type="Proteomes" id="UP000237000">
    <property type="component" value="Unassembled WGS sequence"/>
</dbReference>
<dbReference type="EMBL" id="JXTC01000157">
    <property type="protein sequence ID" value="PON84781.1"/>
    <property type="molecule type" value="Genomic_DNA"/>
</dbReference>
<comment type="caution">
    <text evidence="2">The sequence shown here is derived from an EMBL/GenBank/DDBJ whole genome shotgun (WGS) entry which is preliminary data.</text>
</comment>
<proteinExistence type="predicted"/>
<dbReference type="STRING" id="63057.A0A2P5EGW1"/>
<dbReference type="GO" id="GO:0016787">
    <property type="term" value="F:hydrolase activity"/>
    <property type="evidence" value="ECO:0007669"/>
    <property type="project" value="UniProtKB-KW"/>
</dbReference>
<keyword evidence="3" id="KW-1185">Reference proteome</keyword>
<protein>
    <submittedName>
        <fullName evidence="2">Serine hydrolase FSH</fullName>
    </submittedName>
</protein>
<accession>A0A2P5EGW1</accession>
<dbReference type="AlphaFoldDB" id="A0A2P5EGW1"/>
<dbReference type="PANTHER" id="PTHR22778:SF52">
    <property type="entry name" value="SERINE HYDROLASE FSH DOMAIN-CONTAINING PROTEIN"/>
    <property type="match status" value="1"/>
</dbReference>
<evidence type="ECO:0000259" key="1">
    <source>
        <dbReference type="Pfam" id="PF03959"/>
    </source>
</evidence>
<dbReference type="PANTHER" id="PTHR22778">
    <property type="entry name" value="OVARIAN CANCER GENE-2 PROTEIN-RELATED"/>
    <property type="match status" value="1"/>
</dbReference>
<organism evidence="2 3">
    <name type="scientific">Trema orientale</name>
    <name type="common">Charcoal tree</name>
    <name type="synonym">Celtis orientalis</name>
    <dbReference type="NCBI Taxonomy" id="63057"/>
    <lineage>
        <taxon>Eukaryota</taxon>
        <taxon>Viridiplantae</taxon>
        <taxon>Streptophyta</taxon>
        <taxon>Embryophyta</taxon>
        <taxon>Tracheophyta</taxon>
        <taxon>Spermatophyta</taxon>
        <taxon>Magnoliopsida</taxon>
        <taxon>eudicotyledons</taxon>
        <taxon>Gunneridae</taxon>
        <taxon>Pentapetalae</taxon>
        <taxon>rosids</taxon>
        <taxon>fabids</taxon>
        <taxon>Rosales</taxon>
        <taxon>Cannabaceae</taxon>
        <taxon>Trema</taxon>
    </lineage>
</organism>
<dbReference type="InterPro" id="IPR005645">
    <property type="entry name" value="FSH-like_dom"/>
</dbReference>
<reference evidence="3" key="1">
    <citation type="submission" date="2016-06" db="EMBL/GenBank/DDBJ databases">
        <title>Parallel loss of symbiosis genes in relatives of nitrogen-fixing non-legume Parasponia.</title>
        <authorList>
            <person name="Van Velzen R."/>
            <person name="Holmer R."/>
            <person name="Bu F."/>
            <person name="Rutten L."/>
            <person name="Van Zeijl A."/>
            <person name="Liu W."/>
            <person name="Santuari L."/>
            <person name="Cao Q."/>
            <person name="Sharma T."/>
            <person name="Shen D."/>
            <person name="Roswanjaya Y."/>
            <person name="Wardhani T."/>
            <person name="Kalhor M.S."/>
            <person name="Jansen J."/>
            <person name="Van den Hoogen J."/>
            <person name="Gungor B."/>
            <person name="Hartog M."/>
            <person name="Hontelez J."/>
            <person name="Verver J."/>
            <person name="Yang W.-C."/>
            <person name="Schijlen E."/>
            <person name="Repin R."/>
            <person name="Schilthuizen M."/>
            <person name="Schranz E."/>
            <person name="Heidstra R."/>
            <person name="Miyata K."/>
            <person name="Fedorova E."/>
            <person name="Kohlen W."/>
            <person name="Bisseling T."/>
            <person name="Smit S."/>
            <person name="Geurts R."/>
        </authorList>
    </citation>
    <scope>NUCLEOTIDE SEQUENCE [LARGE SCALE GENOMIC DNA]</scope>
    <source>
        <strain evidence="3">cv. RG33-2</strain>
    </source>
</reference>
<evidence type="ECO:0000313" key="3">
    <source>
        <dbReference type="Proteomes" id="UP000237000"/>
    </source>
</evidence>
<dbReference type="Gene3D" id="3.40.50.1820">
    <property type="entry name" value="alpha/beta hydrolase"/>
    <property type="match status" value="1"/>
</dbReference>
<evidence type="ECO:0000313" key="2">
    <source>
        <dbReference type="EMBL" id="PON84781.1"/>
    </source>
</evidence>
<dbReference type="OrthoDB" id="414698at2759"/>
<dbReference type="InParanoid" id="A0A2P5EGW1"/>
<dbReference type="Pfam" id="PF03959">
    <property type="entry name" value="FSH1"/>
    <property type="match status" value="1"/>
</dbReference>
<sequence length="122" mass="13890">MENQIQLEKPRILCLHGSRSSGLILRNEIQNRWPETVLEKLDLVFLNGAYPVQGKSGVEELYDPPYYEWFQANVDFSEFTNFEECVAYIEDYMANNGPFDGFLGFSQGAVLTAALPGMQNEN</sequence>
<feature type="domain" description="Serine hydrolase" evidence="1">
    <location>
        <begin position="8"/>
        <end position="121"/>
    </location>
</feature>
<keyword evidence="2" id="KW-0378">Hydrolase</keyword>